<evidence type="ECO:0000256" key="4">
    <source>
        <dbReference type="ARBA" id="ARBA00022553"/>
    </source>
</evidence>
<evidence type="ECO:0000259" key="9">
    <source>
        <dbReference type="PROSITE" id="PS50109"/>
    </source>
</evidence>
<organism evidence="13 14">
    <name type="scientific">Methylomonas subterranea</name>
    <dbReference type="NCBI Taxonomy" id="2952225"/>
    <lineage>
        <taxon>Bacteria</taxon>
        <taxon>Pseudomonadati</taxon>
        <taxon>Pseudomonadota</taxon>
        <taxon>Gammaproteobacteria</taxon>
        <taxon>Methylococcales</taxon>
        <taxon>Methylococcaceae</taxon>
        <taxon>Methylomonas</taxon>
    </lineage>
</organism>
<feature type="domain" description="Response regulatory" evidence="10">
    <location>
        <begin position="821"/>
        <end position="938"/>
    </location>
</feature>
<keyword evidence="14" id="KW-1185">Reference proteome</keyword>
<dbReference type="RefSeq" id="WP_256603200.1">
    <property type="nucleotide sequence ID" value="NZ_JANIBJ010000027.1"/>
</dbReference>
<dbReference type="CDD" id="cd06225">
    <property type="entry name" value="HAMP"/>
    <property type="match status" value="1"/>
</dbReference>
<feature type="transmembrane region" description="Helical" evidence="8">
    <location>
        <begin position="362"/>
        <end position="382"/>
    </location>
</feature>
<dbReference type="SMART" id="SM00304">
    <property type="entry name" value="HAMP"/>
    <property type="match status" value="1"/>
</dbReference>
<accession>A0ABT1TIK0</accession>
<evidence type="ECO:0000256" key="8">
    <source>
        <dbReference type="SAM" id="Phobius"/>
    </source>
</evidence>
<protein>
    <recommendedName>
        <fullName evidence="3">histidine kinase</fullName>
        <ecNumber evidence="3">2.7.13.3</ecNumber>
    </recommendedName>
</protein>
<keyword evidence="8" id="KW-0472">Membrane</keyword>
<keyword evidence="8" id="KW-0812">Transmembrane</keyword>
<evidence type="ECO:0000259" key="12">
    <source>
        <dbReference type="PROSITE" id="PS50885"/>
    </source>
</evidence>
<feature type="transmembrane region" description="Helical" evidence="8">
    <location>
        <begin position="20"/>
        <end position="40"/>
    </location>
</feature>
<dbReference type="CDD" id="cd00130">
    <property type="entry name" value="PAS"/>
    <property type="match status" value="1"/>
</dbReference>
<dbReference type="SUPFAM" id="SSF55874">
    <property type="entry name" value="ATPase domain of HSP90 chaperone/DNA topoisomerase II/histidine kinase"/>
    <property type="match status" value="1"/>
</dbReference>
<keyword evidence="8" id="KW-1133">Transmembrane helix</keyword>
<evidence type="ECO:0000256" key="7">
    <source>
        <dbReference type="PROSITE-ProRule" id="PRU00169"/>
    </source>
</evidence>
<evidence type="ECO:0000256" key="1">
    <source>
        <dbReference type="ARBA" id="ARBA00000085"/>
    </source>
</evidence>
<dbReference type="NCBIfam" id="TIGR00229">
    <property type="entry name" value="sensory_box"/>
    <property type="match status" value="1"/>
</dbReference>
<dbReference type="Pfam" id="PF00672">
    <property type="entry name" value="HAMP"/>
    <property type="match status" value="1"/>
</dbReference>
<dbReference type="InterPro" id="IPR003594">
    <property type="entry name" value="HATPase_dom"/>
</dbReference>
<evidence type="ECO:0000259" key="10">
    <source>
        <dbReference type="PROSITE" id="PS50110"/>
    </source>
</evidence>
<dbReference type="PROSITE" id="PS50110">
    <property type="entry name" value="RESPONSE_REGULATORY"/>
    <property type="match status" value="1"/>
</dbReference>
<dbReference type="CDD" id="cd00082">
    <property type="entry name" value="HisKA"/>
    <property type="match status" value="1"/>
</dbReference>
<dbReference type="SMART" id="SM00387">
    <property type="entry name" value="HATPase_c"/>
    <property type="match status" value="1"/>
</dbReference>
<evidence type="ECO:0000313" key="13">
    <source>
        <dbReference type="EMBL" id="MCQ8105270.1"/>
    </source>
</evidence>
<dbReference type="SUPFAM" id="SSF55785">
    <property type="entry name" value="PYP-like sensor domain (PAS domain)"/>
    <property type="match status" value="1"/>
</dbReference>
<proteinExistence type="predicted"/>
<dbReference type="InterPro" id="IPR005467">
    <property type="entry name" value="His_kinase_dom"/>
</dbReference>
<comment type="catalytic activity">
    <reaction evidence="1">
        <text>ATP + protein L-histidine = ADP + protein N-phospho-L-histidine.</text>
        <dbReference type="EC" id="2.7.13.3"/>
    </reaction>
</comment>
<dbReference type="Pfam" id="PF00072">
    <property type="entry name" value="Response_reg"/>
    <property type="match status" value="1"/>
</dbReference>
<sequence>MTAQYTKSLPSLTQATLLRIAVGVASIVALSSAVSYFLLFREIEQATLRHLQEYAAQRTRYHEAHFTLAEQFQEVIRREFVRRFRPPNAEDERRFGQLMRREADGAMRNRPEFSDVLRYSTGWIHKDVIPDAEFKRTWMLSFDLSEQFAHIATTRFMNLWFAGKLLDANMGYDRQLDPNNPIFWAVNTPADYPAHEFEVYYMADEAHNPQRKTVWSAPMFEPAYRKFEVGIATPVYVNDERVAIIGLSIDLDDLEASVRQTDIAGVSHSVFRPDGMLIIGARSWSREAGDSGGISIAETGDPELLPLLAITERRKDSAELAGYEQSGDFYYAVSFLPTPKWYFASTLPGSEVRGQALRAAQWIVWSGLGSSLLLLMVMAAILRRHIVNPLRRLLLAIRSGDMRETIGEKARVAEIDILGEAFNHMMRQINERDAALRVEKERFRALIEHGGDIISVIDQHGRVAYVSPSVETLLGLPPESFVGRRIDDLVHPDDAAKVNEVFRAALRAPGAPIAPVEYRLRHANGEWRNFEATGSNQLLNPAVNGIVVNGRDVTEALRADREIARQRETLYQREKMAAMGSLLAGVAHELNNPLSIVVGRAVMLEEETSDPDTLSSVSKIRAAAERCARIVKTFLAMARQHKPRRSQVQVNPVVEACLDMLGYNLRTAGIEIETRLDDTLPAIFADADQLHQVLVNLLINAQQALLDRPPPRKISISTGHHDALKQVWIEVADNGPGIPEELRARVFDPYFTTKPTGVGTGVGLSVCLGIVESHGGSLSVDCPPEGGAVFRIELPLCARAEGGDRQKPPESQAPARIRRPCLLIVDDEAEVAAMLKDILGKTCDCIDVAKSGRDALQLLDKHGAYDAILSDLRMPGMDGPMLYAEIGARWPALSERMIFVTGDTLSSQVRELVAETGRPVIEKPFLPDEVRRVVNAVLNNPAQAGTPSA</sequence>
<dbReference type="PRINTS" id="PR00344">
    <property type="entry name" value="BCTRLSENSOR"/>
</dbReference>
<name>A0ABT1TIK0_9GAMM</name>
<dbReference type="SMART" id="SM00091">
    <property type="entry name" value="PAS"/>
    <property type="match status" value="1"/>
</dbReference>
<dbReference type="GO" id="GO:0005524">
    <property type="term" value="F:ATP binding"/>
    <property type="evidence" value="ECO:0007669"/>
    <property type="project" value="UniProtKB-KW"/>
</dbReference>
<dbReference type="InterPro" id="IPR013655">
    <property type="entry name" value="PAS_fold_3"/>
</dbReference>
<comment type="subcellular location">
    <subcellularLocation>
        <location evidence="2">Membrane</location>
    </subcellularLocation>
</comment>
<dbReference type="Pfam" id="PF02518">
    <property type="entry name" value="HATPase_c"/>
    <property type="match status" value="1"/>
</dbReference>
<feature type="domain" description="PAS" evidence="11">
    <location>
        <begin position="439"/>
        <end position="509"/>
    </location>
</feature>
<dbReference type="SMART" id="SM00388">
    <property type="entry name" value="HisKA"/>
    <property type="match status" value="1"/>
</dbReference>
<dbReference type="InterPro" id="IPR004358">
    <property type="entry name" value="Sig_transdc_His_kin-like_C"/>
</dbReference>
<reference evidence="13 14" key="1">
    <citation type="submission" date="2022-07" db="EMBL/GenBank/DDBJ databases">
        <title>Methylomonas rivi sp. nov., Methylomonas rosea sp. nov., Methylomonas aureus sp. nov. and Methylomonas subterranea sp. nov., four novel methanotrophs isolated from a freshwater creek and the deep terrestrial subsurface.</title>
        <authorList>
            <person name="Abin C."/>
            <person name="Sankaranarayanan K."/>
            <person name="Garner C."/>
            <person name="Sindelar R."/>
            <person name="Kotary K."/>
            <person name="Garner R."/>
            <person name="Barclay S."/>
            <person name="Lawson P."/>
            <person name="Krumholz L."/>
        </authorList>
    </citation>
    <scope>NUCLEOTIDE SEQUENCE [LARGE SCALE GENOMIC DNA]</scope>
    <source>
        <strain evidence="13 14">SURF-2</strain>
    </source>
</reference>
<evidence type="ECO:0000259" key="11">
    <source>
        <dbReference type="PROSITE" id="PS50112"/>
    </source>
</evidence>
<keyword evidence="13" id="KW-0067">ATP-binding</keyword>
<keyword evidence="5" id="KW-0808">Transferase</keyword>
<feature type="domain" description="HAMP" evidence="12">
    <location>
        <begin position="384"/>
        <end position="434"/>
    </location>
</feature>
<feature type="modified residue" description="4-aspartylphosphate" evidence="7">
    <location>
        <position position="871"/>
    </location>
</feature>
<evidence type="ECO:0000313" key="14">
    <source>
        <dbReference type="Proteomes" id="UP001524499"/>
    </source>
</evidence>
<dbReference type="Gene3D" id="1.10.287.130">
    <property type="match status" value="1"/>
</dbReference>
<dbReference type="PROSITE" id="PS50112">
    <property type="entry name" value="PAS"/>
    <property type="match status" value="1"/>
</dbReference>
<feature type="domain" description="Histidine kinase" evidence="9">
    <location>
        <begin position="585"/>
        <end position="798"/>
    </location>
</feature>
<keyword evidence="4 7" id="KW-0597">Phosphoprotein</keyword>
<dbReference type="SUPFAM" id="SSF47384">
    <property type="entry name" value="Homodimeric domain of signal transducing histidine kinase"/>
    <property type="match status" value="1"/>
</dbReference>
<evidence type="ECO:0000256" key="5">
    <source>
        <dbReference type="ARBA" id="ARBA00022679"/>
    </source>
</evidence>
<dbReference type="InterPro" id="IPR036890">
    <property type="entry name" value="HATPase_C_sf"/>
</dbReference>
<dbReference type="Pfam" id="PF08447">
    <property type="entry name" value="PAS_3"/>
    <property type="match status" value="1"/>
</dbReference>
<dbReference type="InterPro" id="IPR001789">
    <property type="entry name" value="Sig_transdc_resp-reg_receiver"/>
</dbReference>
<keyword evidence="6" id="KW-0418">Kinase</keyword>
<evidence type="ECO:0000256" key="3">
    <source>
        <dbReference type="ARBA" id="ARBA00012438"/>
    </source>
</evidence>
<dbReference type="PROSITE" id="PS50885">
    <property type="entry name" value="HAMP"/>
    <property type="match status" value="1"/>
</dbReference>
<dbReference type="Gene3D" id="3.40.50.2300">
    <property type="match status" value="1"/>
</dbReference>
<dbReference type="PANTHER" id="PTHR43065:SF51">
    <property type="entry name" value="HISTIDINE KINASE"/>
    <property type="match status" value="1"/>
</dbReference>
<gene>
    <name evidence="13" type="ORF">NP590_14235</name>
</gene>
<dbReference type="Pfam" id="PF00512">
    <property type="entry name" value="HisKA"/>
    <property type="match status" value="1"/>
</dbReference>
<dbReference type="EMBL" id="JANIBJ010000027">
    <property type="protein sequence ID" value="MCQ8105270.1"/>
    <property type="molecule type" value="Genomic_DNA"/>
</dbReference>
<dbReference type="Gene3D" id="3.30.565.10">
    <property type="entry name" value="Histidine kinase-like ATPase, C-terminal domain"/>
    <property type="match status" value="1"/>
</dbReference>
<dbReference type="EC" id="2.7.13.3" evidence="3"/>
<dbReference type="Gene3D" id="3.30.450.20">
    <property type="entry name" value="PAS domain"/>
    <property type="match status" value="2"/>
</dbReference>
<dbReference type="CDD" id="cd00156">
    <property type="entry name" value="REC"/>
    <property type="match status" value="1"/>
</dbReference>
<dbReference type="InterPro" id="IPR011006">
    <property type="entry name" value="CheY-like_superfamily"/>
</dbReference>
<dbReference type="InterPro" id="IPR035965">
    <property type="entry name" value="PAS-like_dom_sf"/>
</dbReference>
<comment type="caution">
    <text evidence="13">The sequence shown here is derived from an EMBL/GenBank/DDBJ whole genome shotgun (WGS) entry which is preliminary data.</text>
</comment>
<dbReference type="SMART" id="SM00448">
    <property type="entry name" value="REC"/>
    <property type="match status" value="1"/>
</dbReference>
<dbReference type="PANTHER" id="PTHR43065">
    <property type="entry name" value="SENSOR HISTIDINE KINASE"/>
    <property type="match status" value="1"/>
</dbReference>
<dbReference type="InterPro" id="IPR003661">
    <property type="entry name" value="HisK_dim/P_dom"/>
</dbReference>
<dbReference type="InterPro" id="IPR003660">
    <property type="entry name" value="HAMP_dom"/>
</dbReference>
<dbReference type="InterPro" id="IPR000014">
    <property type="entry name" value="PAS"/>
</dbReference>
<dbReference type="SUPFAM" id="SSF52172">
    <property type="entry name" value="CheY-like"/>
    <property type="match status" value="1"/>
</dbReference>
<dbReference type="Gene3D" id="6.10.340.10">
    <property type="match status" value="1"/>
</dbReference>
<evidence type="ECO:0000256" key="2">
    <source>
        <dbReference type="ARBA" id="ARBA00004370"/>
    </source>
</evidence>
<evidence type="ECO:0000256" key="6">
    <source>
        <dbReference type="ARBA" id="ARBA00022777"/>
    </source>
</evidence>
<dbReference type="Proteomes" id="UP001524499">
    <property type="component" value="Unassembled WGS sequence"/>
</dbReference>
<dbReference type="PROSITE" id="PS50109">
    <property type="entry name" value="HIS_KIN"/>
    <property type="match status" value="1"/>
</dbReference>
<keyword evidence="13" id="KW-0547">Nucleotide-binding</keyword>
<dbReference type="InterPro" id="IPR036097">
    <property type="entry name" value="HisK_dim/P_sf"/>
</dbReference>